<reference evidence="3" key="1">
    <citation type="submission" date="2023-07" db="EMBL/GenBank/DDBJ databases">
        <authorList>
            <consortium name="AG Swart"/>
            <person name="Singh M."/>
            <person name="Singh A."/>
            <person name="Seah K."/>
            <person name="Emmerich C."/>
        </authorList>
    </citation>
    <scope>NUCLEOTIDE SEQUENCE</scope>
    <source>
        <strain evidence="3">DP1</strain>
    </source>
</reference>
<gene>
    <name evidence="3" type="ORF">ECRASSUSDP1_LOCUS29417</name>
</gene>
<feature type="region of interest" description="Disordered" evidence="2">
    <location>
        <begin position="506"/>
        <end position="552"/>
    </location>
</feature>
<sequence length="634" mass="72088">MSTSQSSTCLNAFMCGADKENVMQASNFGYCEKDERKKNGIRCGKENSPQKCAKVKDYCKKVKLEDREFMKENKRFRVAKLDNKEFEHFYHQNQTVSTTANSSYKTSLFEKMNSVFKAQVDYSKNPKPKKNCANDFNWDDKSKIEREVLKQNTAIQEGRFDPIKYFGGFKPEEVGTGIIRTIITKVFAPPDESKSIEPSPDTHKKETNIIPKLNKAKASHSQPELDPAKCPSLADISNSLQTSQSRINQLMNNLKNLKCSGSTKEKVKVGLSQTNSFLNYNKPKLKKVKKHKSALWNNPDGSTESKRQNSKGTNGYSKGISSTIQQLKGISDATRNFINHTGNDSTYKNIPKRMDSKKFKTKLKLCGSNANDKSNYYSKDVKKLLSETSRHCLTIGNEFHTDRSNLNVKSNTSKCSKNSSYSRLKHGPSFSKEAQGYSTLLDLEKNKYKDYLDKPMSKFPPSGRETPVNTKKQRLESLKVRIESAKSKLKSCTPVTHFENNYLASKSKYKKKIPDQPEGRPPKSSKRSKTRSKSKHSKSKQRVKNKSKTYVHPLSQRANSVDHQNIDSTLEFCKKMNKDLKKISTSKLSKFFKKCKSNATKTFQMKSITSYRKDGRTHLGLGQRTGSIDIQLFK</sequence>
<accession>A0AAD1YB24</accession>
<comment type="caution">
    <text evidence="3">The sequence shown here is derived from an EMBL/GenBank/DDBJ whole genome shotgun (WGS) entry which is preliminary data.</text>
</comment>
<evidence type="ECO:0000313" key="3">
    <source>
        <dbReference type="EMBL" id="CAI2387783.1"/>
    </source>
</evidence>
<name>A0AAD1YB24_EUPCR</name>
<proteinExistence type="predicted"/>
<protein>
    <submittedName>
        <fullName evidence="3">Uncharacterized protein</fullName>
    </submittedName>
</protein>
<feature type="compositionally biased region" description="Basic residues" evidence="2">
    <location>
        <begin position="523"/>
        <end position="549"/>
    </location>
</feature>
<evidence type="ECO:0000313" key="4">
    <source>
        <dbReference type="Proteomes" id="UP001295684"/>
    </source>
</evidence>
<feature type="compositionally biased region" description="Basic and acidic residues" evidence="2">
    <location>
        <begin position="512"/>
        <end position="521"/>
    </location>
</feature>
<keyword evidence="1" id="KW-0175">Coiled coil</keyword>
<feature type="region of interest" description="Disordered" evidence="2">
    <location>
        <begin position="455"/>
        <end position="475"/>
    </location>
</feature>
<evidence type="ECO:0000256" key="2">
    <source>
        <dbReference type="SAM" id="MobiDB-lite"/>
    </source>
</evidence>
<feature type="region of interest" description="Disordered" evidence="2">
    <location>
        <begin position="282"/>
        <end position="319"/>
    </location>
</feature>
<feature type="compositionally biased region" description="Polar residues" evidence="2">
    <location>
        <begin position="310"/>
        <end position="319"/>
    </location>
</feature>
<dbReference type="Proteomes" id="UP001295684">
    <property type="component" value="Unassembled WGS sequence"/>
</dbReference>
<feature type="coiled-coil region" evidence="1">
    <location>
        <begin position="233"/>
        <end position="260"/>
    </location>
</feature>
<dbReference type="AlphaFoldDB" id="A0AAD1YB24"/>
<organism evidence="3 4">
    <name type="scientific">Euplotes crassus</name>
    <dbReference type="NCBI Taxonomy" id="5936"/>
    <lineage>
        <taxon>Eukaryota</taxon>
        <taxon>Sar</taxon>
        <taxon>Alveolata</taxon>
        <taxon>Ciliophora</taxon>
        <taxon>Intramacronucleata</taxon>
        <taxon>Spirotrichea</taxon>
        <taxon>Hypotrichia</taxon>
        <taxon>Euplotida</taxon>
        <taxon>Euplotidae</taxon>
        <taxon>Moneuplotes</taxon>
    </lineage>
</organism>
<feature type="compositionally biased region" description="Basic residues" evidence="2">
    <location>
        <begin position="283"/>
        <end position="293"/>
    </location>
</feature>
<dbReference type="EMBL" id="CAMPGE010030269">
    <property type="protein sequence ID" value="CAI2387783.1"/>
    <property type="molecule type" value="Genomic_DNA"/>
</dbReference>
<evidence type="ECO:0000256" key="1">
    <source>
        <dbReference type="SAM" id="Coils"/>
    </source>
</evidence>
<keyword evidence="4" id="KW-1185">Reference proteome</keyword>